<evidence type="ECO:0000313" key="4">
    <source>
        <dbReference type="Proteomes" id="UP000886523"/>
    </source>
</evidence>
<organism evidence="3 4">
    <name type="scientific">Hydnum rufescens UP504</name>
    <dbReference type="NCBI Taxonomy" id="1448309"/>
    <lineage>
        <taxon>Eukaryota</taxon>
        <taxon>Fungi</taxon>
        <taxon>Dikarya</taxon>
        <taxon>Basidiomycota</taxon>
        <taxon>Agaricomycotina</taxon>
        <taxon>Agaricomycetes</taxon>
        <taxon>Cantharellales</taxon>
        <taxon>Hydnaceae</taxon>
        <taxon>Hydnum</taxon>
    </lineage>
</organism>
<dbReference type="Pfam" id="PF09994">
    <property type="entry name" value="T6SS_Tle1-like_cat"/>
    <property type="match status" value="1"/>
</dbReference>
<evidence type="ECO:0000259" key="2">
    <source>
        <dbReference type="Pfam" id="PF09994"/>
    </source>
</evidence>
<feature type="region of interest" description="Disordered" evidence="1">
    <location>
        <begin position="327"/>
        <end position="351"/>
    </location>
</feature>
<feature type="region of interest" description="Disordered" evidence="1">
    <location>
        <begin position="1"/>
        <end position="27"/>
    </location>
</feature>
<accession>A0A9P6AVL5</accession>
<evidence type="ECO:0000313" key="3">
    <source>
        <dbReference type="EMBL" id="KAF9512786.1"/>
    </source>
</evidence>
<dbReference type="PANTHER" id="PTHR33840">
    <property type="match status" value="1"/>
</dbReference>
<dbReference type="EMBL" id="MU128982">
    <property type="protein sequence ID" value="KAF9512786.1"/>
    <property type="molecule type" value="Genomic_DNA"/>
</dbReference>
<dbReference type="Proteomes" id="UP000886523">
    <property type="component" value="Unassembled WGS sequence"/>
</dbReference>
<dbReference type="AlphaFoldDB" id="A0A9P6AVL5"/>
<sequence>MGPNGLQRKTTPPKDPKVFGVPMPPAPASENGRTLVLCFDGTSNEFDGTNTNVVKLFSFLEKESPKQHVYYQTGVGTYIGPGFMNPVGKWIAKTADLGVAWYLDAHIMGGYRFLQTVWQPGDRICLFGFSRGAYTARALAGMLYRVGLLPPEMPEQVDFAYSIFKAGAAYKRAFSRTVTIEFLGVWDTVSSVGGVIPRVLPFSADNHITKTFRHALALDEHRAKFRSNTWHLTIDPETEHHPADGPQPGIIRAVWHKFSHMNHRSVVKHEAALDEERLELDIEGGLIDRPPTDVKEVWFPGCHCDVGGGNAPDKDKYALGERSLALDDQRDPRCGPRDHLPAIRNGPPRPMRAAKIESDSIEALKRAEAEAILQHQRDATARTVVDGGQECEAEKPEVNGHDTAPTAQPDKQKTRWFKDAVSPITDALVTTPGWWLLEILPFIDSKQDQHGHWTSYVRILITFTDHFSMVSISPDAPALFHLSVKQRMQSPECNVATWRSLWRKKNKPYKPRAWPKTGDPVYVE</sequence>
<evidence type="ECO:0000256" key="1">
    <source>
        <dbReference type="SAM" id="MobiDB-lite"/>
    </source>
</evidence>
<dbReference type="SUPFAM" id="SSF53474">
    <property type="entry name" value="alpha/beta-Hydrolases"/>
    <property type="match status" value="1"/>
</dbReference>
<reference evidence="3" key="1">
    <citation type="journal article" date="2020" name="Nat. Commun.">
        <title>Large-scale genome sequencing of mycorrhizal fungi provides insights into the early evolution of symbiotic traits.</title>
        <authorList>
            <person name="Miyauchi S."/>
            <person name="Kiss E."/>
            <person name="Kuo A."/>
            <person name="Drula E."/>
            <person name="Kohler A."/>
            <person name="Sanchez-Garcia M."/>
            <person name="Morin E."/>
            <person name="Andreopoulos B."/>
            <person name="Barry K.W."/>
            <person name="Bonito G."/>
            <person name="Buee M."/>
            <person name="Carver A."/>
            <person name="Chen C."/>
            <person name="Cichocki N."/>
            <person name="Clum A."/>
            <person name="Culley D."/>
            <person name="Crous P.W."/>
            <person name="Fauchery L."/>
            <person name="Girlanda M."/>
            <person name="Hayes R.D."/>
            <person name="Keri Z."/>
            <person name="LaButti K."/>
            <person name="Lipzen A."/>
            <person name="Lombard V."/>
            <person name="Magnuson J."/>
            <person name="Maillard F."/>
            <person name="Murat C."/>
            <person name="Nolan M."/>
            <person name="Ohm R.A."/>
            <person name="Pangilinan J."/>
            <person name="Pereira M.F."/>
            <person name="Perotto S."/>
            <person name="Peter M."/>
            <person name="Pfister S."/>
            <person name="Riley R."/>
            <person name="Sitrit Y."/>
            <person name="Stielow J.B."/>
            <person name="Szollosi G."/>
            <person name="Zifcakova L."/>
            <person name="Stursova M."/>
            <person name="Spatafora J.W."/>
            <person name="Tedersoo L."/>
            <person name="Vaario L.M."/>
            <person name="Yamada A."/>
            <person name="Yan M."/>
            <person name="Wang P."/>
            <person name="Xu J."/>
            <person name="Bruns T."/>
            <person name="Baldrian P."/>
            <person name="Vilgalys R."/>
            <person name="Dunand C."/>
            <person name="Henrissat B."/>
            <person name="Grigoriev I.V."/>
            <person name="Hibbett D."/>
            <person name="Nagy L.G."/>
            <person name="Martin F.M."/>
        </authorList>
    </citation>
    <scope>NUCLEOTIDE SEQUENCE</scope>
    <source>
        <strain evidence="3">UP504</strain>
    </source>
</reference>
<feature type="compositionally biased region" description="Basic and acidic residues" evidence="1">
    <location>
        <begin position="327"/>
        <end position="341"/>
    </location>
</feature>
<name>A0A9P6AVL5_9AGAM</name>
<dbReference type="OrthoDB" id="3162439at2759"/>
<dbReference type="InterPro" id="IPR029058">
    <property type="entry name" value="AB_hydrolase_fold"/>
</dbReference>
<gene>
    <name evidence="3" type="ORF">BS47DRAFT_1382809</name>
</gene>
<keyword evidence="4" id="KW-1185">Reference proteome</keyword>
<comment type="caution">
    <text evidence="3">The sequence shown here is derived from an EMBL/GenBank/DDBJ whole genome shotgun (WGS) entry which is preliminary data.</text>
</comment>
<feature type="region of interest" description="Disordered" evidence="1">
    <location>
        <begin position="393"/>
        <end position="413"/>
    </location>
</feature>
<proteinExistence type="predicted"/>
<dbReference type="InterPro" id="IPR018712">
    <property type="entry name" value="Tle1-like_cat"/>
</dbReference>
<protein>
    <recommendedName>
        <fullName evidence="2">T6SS Phospholipase effector Tle1-like catalytic domain-containing protein</fullName>
    </recommendedName>
</protein>
<feature type="domain" description="T6SS Phospholipase effector Tle1-like catalytic" evidence="2">
    <location>
        <begin position="33"/>
        <end position="324"/>
    </location>
</feature>
<dbReference type="PANTHER" id="PTHR33840:SF2">
    <property type="entry name" value="TLE1 PHOSPHOLIPASE DOMAIN-CONTAINING PROTEIN"/>
    <property type="match status" value="1"/>
</dbReference>